<dbReference type="EMBL" id="JANEYG010000485">
    <property type="protein sequence ID" value="KAJ8909595.1"/>
    <property type="molecule type" value="Genomic_DNA"/>
</dbReference>
<gene>
    <name evidence="1" type="ORF">NQ315_003469</name>
</gene>
<accession>A0AAV8V622</accession>
<organism evidence="1 2">
    <name type="scientific">Exocentrus adspersus</name>
    <dbReference type="NCBI Taxonomy" id="1586481"/>
    <lineage>
        <taxon>Eukaryota</taxon>
        <taxon>Metazoa</taxon>
        <taxon>Ecdysozoa</taxon>
        <taxon>Arthropoda</taxon>
        <taxon>Hexapoda</taxon>
        <taxon>Insecta</taxon>
        <taxon>Pterygota</taxon>
        <taxon>Neoptera</taxon>
        <taxon>Endopterygota</taxon>
        <taxon>Coleoptera</taxon>
        <taxon>Polyphaga</taxon>
        <taxon>Cucujiformia</taxon>
        <taxon>Chrysomeloidea</taxon>
        <taxon>Cerambycidae</taxon>
        <taxon>Lamiinae</taxon>
        <taxon>Acanthocinini</taxon>
        <taxon>Exocentrus</taxon>
    </lineage>
</organism>
<sequence length="158" mass="17855">MMLKNIQIFVVKLYSKNPNTSITSVNSLRGLLASSSTIANLPPTENSLRFHSLRAYYQTKVWLNSLEPCPKLPNIADYGWKIDNERNYNPILTFLPSFPSNLNVLVSCGCKKAKSALARKNKMGCIWSCKCMAQKTCKNKLAKMTNLPQFDEESDLDE</sequence>
<protein>
    <submittedName>
        <fullName evidence="1">Uncharacterized protein</fullName>
    </submittedName>
</protein>
<dbReference type="Proteomes" id="UP001159042">
    <property type="component" value="Unassembled WGS sequence"/>
</dbReference>
<comment type="caution">
    <text evidence="1">The sequence shown here is derived from an EMBL/GenBank/DDBJ whole genome shotgun (WGS) entry which is preliminary data.</text>
</comment>
<dbReference type="AlphaFoldDB" id="A0AAV8V622"/>
<evidence type="ECO:0000313" key="2">
    <source>
        <dbReference type="Proteomes" id="UP001159042"/>
    </source>
</evidence>
<proteinExistence type="predicted"/>
<keyword evidence="2" id="KW-1185">Reference proteome</keyword>
<name>A0AAV8V622_9CUCU</name>
<reference evidence="1 2" key="1">
    <citation type="journal article" date="2023" name="Insect Mol. Biol.">
        <title>Genome sequencing provides insights into the evolution of gene families encoding plant cell wall-degrading enzymes in longhorned beetles.</title>
        <authorList>
            <person name="Shin N.R."/>
            <person name="Okamura Y."/>
            <person name="Kirsch R."/>
            <person name="Pauchet Y."/>
        </authorList>
    </citation>
    <scope>NUCLEOTIDE SEQUENCE [LARGE SCALE GENOMIC DNA]</scope>
    <source>
        <strain evidence="1">EAD_L_NR</strain>
    </source>
</reference>
<evidence type="ECO:0000313" key="1">
    <source>
        <dbReference type="EMBL" id="KAJ8909595.1"/>
    </source>
</evidence>